<comment type="caution">
    <text evidence="1">The sequence shown here is derived from an EMBL/GenBank/DDBJ whole genome shotgun (WGS) entry which is preliminary data.</text>
</comment>
<dbReference type="GO" id="GO:0003824">
    <property type="term" value="F:catalytic activity"/>
    <property type="evidence" value="ECO:0007669"/>
    <property type="project" value="InterPro"/>
</dbReference>
<sequence>MTSVLAGPTVGLVKAAAINDAGHTMGRGSLLRYLQIKVHHLIQDHHWDSIRVVGCHDRTATVSRFEKTGKLFNTERPTAEAHGRSLLVKAFPGADYVQHYALIIATYLAMTGRPADTVTYQPPGHEECRRAVHRLELDLDGHLVIVGWGLQHLAPASGVWNRGPGYAWQSATIAGHRVVYLGFLHSIWGDVAGRVVTRLAELGARAVVYVGKVGSLTPGIEPNTSLATGNTSLVGGTLVTWNDFFGDYAAGQSGVRGGLHVSSPSVLLEDRDWLARHTASYAFVDPEIGPMGAAARQAGIPFGYLHVISNNLTGHYPADLSNERHRDVLRRRAVLAARIRTIITGCLAGRPAPLLKGSR</sequence>
<evidence type="ECO:0000313" key="1">
    <source>
        <dbReference type="EMBL" id="KAB7835536.1"/>
    </source>
</evidence>
<gene>
    <name evidence="1" type="ORF">FRZ00_26975</name>
</gene>
<evidence type="ECO:0000313" key="2">
    <source>
        <dbReference type="Proteomes" id="UP000327000"/>
    </source>
</evidence>
<dbReference type="GO" id="GO:0009116">
    <property type="term" value="P:nucleoside metabolic process"/>
    <property type="evidence" value="ECO:0007669"/>
    <property type="project" value="InterPro"/>
</dbReference>
<dbReference type="InterPro" id="IPR035994">
    <property type="entry name" value="Nucleoside_phosphorylase_sf"/>
</dbReference>
<dbReference type="RefSeq" id="WP_152265313.1">
    <property type="nucleotide sequence ID" value="NZ_VOKX01000107.1"/>
</dbReference>
<dbReference type="EMBL" id="VOKX01000107">
    <property type="protein sequence ID" value="KAB7835536.1"/>
    <property type="molecule type" value="Genomic_DNA"/>
</dbReference>
<name>A0A5N5W161_STRMB</name>
<keyword evidence="2" id="KW-1185">Reference proteome</keyword>
<protein>
    <submittedName>
        <fullName evidence="1">Purine-nucleoside phosphorylase</fullName>
    </submittedName>
</protein>
<dbReference type="AlphaFoldDB" id="A0A5N5W161"/>
<organism evidence="1 2">
    <name type="scientific">Streptomyces mobaraensis</name>
    <name type="common">Streptoverticillium mobaraense</name>
    <dbReference type="NCBI Taxonomy" id="35621"/>
    <lineage>
        <taxon>Bacteria</taxon>
        <taxon>Bacillati</taxon>
        <taxon>Actinomycetota</taxon>
        <taxon>Actinomycetes</taxon>
        <taxon>Kitasatosporales</taxon>
        <taxon>Streptomycetaceae</taxon>
        <taxon>Streptomyces</taxon>
    </lineage>
</organism>
<proteinExistence type="predicted"/>
<accession>A0A5N5W161</accession>
<dbReference type="SUPFAM" id="SSF53167">
    <property type="entry name" value="Purine and uridine phosphorylases"/>
    <property type="match status" value="1"/>
</dbReference>
<reference evidence="1 2" key="1">
    <citation type="journal article" date="2019" name="Microb. Cell Fact.">
        <title>Exploring novel herbicidin analogues by transcriptional regulator overexpression and MS/MS molecular networking.</title>
        <authorList>
            <person name="Shi Y."/>
            <person name="Gu R."/>
            <person name="Li Y."/>
            <person name="Wang X."/>
            <person name="Ren W."/>
            <person name="Li X."/>
            <person name="Wang L."/>
            <person name="Xie Y."/>
            <person name="Hong B."/>
        </authorList>
    </citation>
    <scope>NUCLEOTIDE SEQUENCE [LARGE SCALE GENOMIC DNA]</scope>
    <source>
        <strain evidence="1 2">US-43</strain>
    </source>
</reference>
<dbReference type="OrthoDB" id="3595860at2"/>
<dbReference type="Proteomes" id="UP000327000">
    <property type="component" value="Unassembled WGS sequence"/>
</dbReference>